<comment type="subcellular location">
    <subcellularLocation>
        <location evidence="1">Mitochondrion inner membrane</location>
    </subcellularLocation>
    <subcellularLocation>
        <location evidence="2">Mitochondrion intermembrane space</location>
    </subcellularLocation>
</comment>
<dbReference type="AlphaFoldDB" id="A0ABD6EXG2"/>
<evidence type="ECO:0000256" key="4">
    <source>
        <dbReference type="ARBA" id="ARBA00022568"/>
    </source>
</evidence>
<keyword evidence="9" id="KW-0809">Transit peptide</keyword>
<dbReference type="Proteomes" id="UP001608902">
    <property type="component" value="Unassembled WGS sequence"/>
</dbReference>
<dbReference type="Gene3D" id="1.10.238.10">
    <property type="entry name" value="EF-hand"/>
    <property type="match status" value="1"/>
</dbReference>
<keyword evidence="5" id="KW-0479">Metal-binding</keyword>
<evidence type="ECO:0000256" key="12">
    <source>
        <dbReference type="ARBA" id="ARBA00023136"/>
    </source>
</evidence>
<dbReference type="PROSITE" id="PS50222">
    <property type="entry name" value="EF_HAND_2"/>
    <property type="match status" value="1"/>
</dbReference>
<keyword evidence="12" id="KW-0472">Membrane</keyword>
<accession>A0ABD6EXG2</accession>
<keyword evidence="8" id="KW-0106">Calcium</keyword>
<proteinExistence type="inferred from homology"/>
<gene>
    <name evidence="15" type="ORF">AB6A40_007986</name>
</gene>
<dbReference type="EMBL" id="JBGFUD010006914">
    <property type="protein sequence ID" value="MFH4981277.1"/>
    <property type="molecule type" value="Genomic_DNA"/>
</dbReference>
<dbReference type="InterPro" id="IPR011992">
    <property type="entry name" value="EF-hand-dom_pair"/>
</dbReference>
<reference evidence="15 16" key="1">
    <citation type="submission" date="2024-08" db="EMBL/GenBank/DDBJ databases">
        <title>Gnathostoma spinigerum genome.</title>
        <authorList>
            <person name="Gonzalez-Bertolin B."/>
            <person name="Monzon S."/>
            <person name="Zaballos A."/>
            <person name="Jimenez P."/>
            <person name="Dekumyoy P."/>
            <person name="Varona S."/>
            <person name="Cuesta I."/>
            <person name="Sumanam S."/>
            <person name="Adisakwattana P."/>
            <person name="Gasser R.B."/>
            <person name="Hernandez-Gonzalez A."/>
            <person name="Young N.D."/>
            <person name="Perteguer M.J."/>
        </authorList>
    </citation>
    <scope>NUCLEOTIDE SEQUENCE [LARGE SCALE GENOMIC DNA]</scope>
    <source>
        <strain evidence="15">AL3</strain>
        <tissue evidence="15">Liver</tissue>
    </source>
</reference>
<keyword evidence="6" id="KW-0677">Repeat</keyword>
<dbReference type="InterPro" id="IPR018247">
    <property type="entry name" value="EF_Hand_1_Ca_BS"/>
</dbReference>
<dbReference type="PANTHER" id="PTHR12294:SF1">
    <property type="entry name" value="CALCIUM UPTAKE PROTEIN 1, MITOCHONDRIAL"/>
    <property type="match status" value="1"/>
</dbReference>
<protein>
    <recommendedName>
        <fullName evidence="14">EF-hand domain-containing protein</fullName>
    </recommendedName>
</protein>
<evidence type="ECO:0000256" key="2">
    <source>
        <dbReference type="ARBA" id="ARBA00004569"/>
    </source>
</evidence>
<evidence type="ECO:0000313" key="16">
    <source>
        <dbReference type="Proteomes" id="UP001608902"/>
    </source>
</evidence>
<keyword evidence="3" id="KW-0813">Transport</keyword>
<dbReference type="GO" id="GO:0005743">
    <property type="term" value="C:mitochondrial inner membrane"/>
    <property type="evidence" value="ECO:0007669"/>
    <property type="project" value="UniProtKB-SubCell"/>
</dbReference>
<dbReference type="Pfam" id="PF13833">
    <property type="entry name" value="EF-hand_8"/>
    <property type="match status" value="1"/>
</dbReference>
<sequence length="167" mass="19014">MSSGVISEVSFADLLLLYAGLPETKHRKMMKRVKKKFGGDSALKQGISIEEVEAFFCVIFFIEDVELALQYYTLANTPVDLEVLKMIAKRVVHRDIPDHVIDVVVTLFDENGDGLLSDSEFVAIMKRRMTRGLERPRSSGLVKLLELSGRCGMRQARHFTHFHHSYQ</sequence>
<evidence type="ECO:0000256" key="1">
    <source>
        <dbReference type="ARBA" id="ARBA00004273"/>
    </source>
</evidence>
<comment type="similarity">
    <text evidence="13">Belongs to the MICU1 family. MICU1 subfamily.</text>
</comment>
<dbReference type="InterPro" id="IPR002048">
    <property type="entry name" value="EF_hand_dom"/>
</dbReference>
<evidence type="ECO:0000256" key="9">
    <source>
        <dbReference type="ARBA" id="ARBA00022946"/>
    </source>
</evidence>
<dbReference type="SUPFAM" id="SSF47473">
    <property type="entry name" value="EF-hand"/>
    <property type="match status" value="1"/>
</dbReference>
<dbReference type="GO" id="GO:0005758">
    <property type="term" value="C:mitochondrial intermembrane space"/>
    <property type="evidence" value="ECO:0007669"/>
    <property type="project" value="UniProtKB-SubCell"/>
</dbReference>
<evidence type="ECO:0000256" key="8">
    <source>
        <dbReference type="ARBA" id="ARBA00022837"/>
    </source>
</evidence>
<comment type="caution">
    <text evidence="15">The sequence shown here is derived from an EMBL/GenBank/DDBJ whole genome shotgun (WGS) entry which is preliminary data.</text>
</comment>
<dbReference type="GO" id="GO:0046872">
    <property type="term" value="F:metal ion binding"/>
    <property type="evidence" value="ECO:0007669"/>
    <property type="project" value="UniProtKB-KW"/>
</dbReference>
<keyword evidence="16" id="KW-1185">Reference proteome</keyword>
<dbReference type="InterPro" id="IPR039800">
    <property type="entry name" value="MICU1/2/3"/>
</dbReference>
<evidence type="ECO:0000256" key="6">
    <source>
        <dbReference type="ARBA" id="ARBA00022737"/>
    </source>
</evidence>
<evidence type="ECO:0000313" key="15">
    <source>
        <dbReference type="EMBL" id="MFH4981277.1"/>
    </source>
</evidence>
<evidence type="ECO:0000256" key="3">
    <source>
        <dbReference type="ARBA" id="ARBA00022448"/>
    </source>
</evidence>
<evidence type="ECO:0000256" key="7">
    <source>
        <dbReference type="ARBA" id="ARBA00022792"/>
    </source>
</evidence>
<evidence type="ECO:0000256" key="10">
    <source>
        <dbReference type="ARBA" id="ARBA00023065"/>
    </source>
</evidence>
<organism evidence="15 16">
    <name type="scientific">Gnathostoma spinigerum</name>
    <dbReference type="NCBI Taxonomy" id="75299"/>
    <lineage>
        <taxon>Eukaryota</taxon>
        <taxon>Metazoa</taxon>
        <taxon>Ecdysozoa</taxon>
        <taxon>Nematoda</taxon>
        <taxon>Chromadorea</taxon>
        <taxon>Rhabditida</taxon>
        <taxon>Spirurina</taxon>
        <taxon>Gnathostomatomorpha</taxon>
        <taxon>Gnathostomatoidea</taxon>
        <taxon>Gnathostomatidae</taxon>
        <taxon>Gnathostoma</taxon>
    </lineage>
</organism>
<feature type="domain" description="EF-hand" evidence="14">
    <location>
        <begin position="96"/>
        <end position="131"/>
    </location>
</feature>
<dbReference type="PANTHER" id="PTHR12294">
    <property type="entry name" value="EF HAND DOMAIN FAMILY A1,A2-RELATED"/>
    <property type="match status" value="1"/>
</dbReference>
<dbReference type="GO" id="GO:0036444">
    <property type="term" value="P:calcium import into the mitochondrion"/>
    <property type="evidence" value="ECO:0007669"/>
    <property type="project" value="UniProtKB-ARBA"/>
</dbReference>
<evidence type="ECO:0000256" key="5">
    <source>
        <dbReference type="ARBA" id="ARBA00022723"/>
    </source>
</evidence>
<keyword evidence="11" id="KW-0496">Mitochondrion</keyword>
<keyword evidence="10" id="KW-0406">Ion transport</keyword>
<keyword evidence="7" id="KW-0999">Mitochondrion inner membrane</keyword>
<name>A0ABD6EXG2_9BILA</name>
<dbReference type="PROSITE" id="PS00018">
    <property type="entry name" value="EF_HAND_1"/>
    <property type="match status" value="1"/>
</dbReference>
<evidence type="ECO:0000256" key="11">
    <source>
        <dbReference type="ARBA" id="ARBA00023128"/>
    </source>
</evidence>
<keyword evidence="4" id="KW-0109">Calcium transport</keyword>
<evidence type="ECO:0000259" key="14">
    <source>
        <dbReference type="PROSITE" id="PS50222"/>
    </source>
</evidence>
<evidence type="ECO:0000256" key="13">
    <source>
        <dbReference type="ARBA" id="ARBA00038333"/>
    </source>
</evidence>